<evidence type="ECO:0000256" key="1">
    <source>
        <dbReference type="SAM" id="MobiDB-lite"/>
    </source>
</evidence>
<accession>A0A4V1G0F0</accession>
<evidence type="ECO:0000313" key="2">
    <source>
        <dbReference type="EMBL" id="QCS45116.1"/>
    </source>
</evidence>
<dbReference type="EMBL" id="CP040333">
    <property type="protein sequence ID" value="QCS45116.1"/>
    <property type="molecule type" value="Genomic_DNA"/>
</dbReference>
<evidence type="ECO:0000313" key="3">
    <source>
        <dbReference type="Proteomes" id="UP000302218"/>
    </source>
</evidence>
<protein>
    <submittedName>
        <fullName evidence="2">Uncharacterized protein</fullName>
    </submittedName>
</protein>
<dbReference type="Proteomes" id="UP000302218">
    <property type="component" value="Plasmid pNVE19"/>
</dbReference>
<feature type="region of interest" description="Disordered" evidence="1">
    <location>
        <begin position="147"/>
        <end position="199"/>
    </location>
</feature>
<keyword evidence="2" id="KW-0614">Plasmid</keyword>
<dbReference type="RefSeq" id="WP_138247504.1">
    <property type="nucleotide sequence ID" value="NZ_CP040333.1"/>
</dbReference>
<gene>
    <name evidence="2" type="ORF">FEJ81_22870</name>
</gene>
<geneLocation type="plasmid" evidence="3">
    <name>pnve19</name>
</geneLocation>
<name>A0A4V1G0F0_9EURY</name>
<dbReference type="AlphaFoldDB" id="A0A4V1G0F0"/>
<proteinExistence type="predicted"/>
<dbReference type="GeneID" id="40268180"/>
<sequence>MEDFSGFLIDGMGDAYLTPTPVPDSALDGEGTAIINTIQGIVTNDSVDQSEMTASKDTDGYQFVPSKSTYGQPIRWTESVVRDPTGEWPVEVITTLELEVEDPASLDLDAIMAGGYGECLVGTEIDGVEVDQETGLVTITLATTYECEPESEETTGEQWVQLPDGVSFSNPSTTSETSNDDDSSTSPSSPWLSSGGDNPLNQHDSVDHYYIDWYQRRLACGNACLPAGDSTTLPLTARIEGPDIQEIEIRMLFDESTVSVDAVNSTAPFSLSGLEIDNNEGYIDFSATPDETGSYSFDPISGRYDDEWTPRFATIDITTVGETGDSATLAIYPPDTNVVTADGSILEWDGVGEDGRRFGEIAYVDGHVSLENGMALGNATTTWGDTTRVPFSVDAATDIAGYSARLQIQRDEPIDDLRVEGVDLPDPDWSYETEEVIVGEIESGPDEGEPIIERRGYLDLEVPADVTNQTHDPTLCEIVLDAPLPETPEEIPATASTAIKYNLDRTDLYDAAGDVVTAPCNRPGSFTIRQNAEIGPKIPEVGVAYWPILFPMVFRYPGIEMDAVDRSDISIETSSPTNPDISHKINEVVFGTPSEPNTLFVQATILIPKADPQAYPVEYSALLWIGRTLAAATGGLWAGQGVAMGGHVEQAIGSSGMSVGRGRSLRPLRNR</sequence>
<feature type="compositionally biased region" description="Low complexity" evidence="1">
    <location>
        <begin position="184"/>
        <end position="194"/>
    </location>
</feature>
<reference evidence="3" key="1">
    <citation type="submission" date="2019-05" db="EMBL/GenBank/DDBJ databases">
        <title>Genome sequence and methylation pattern of the halophilic Archaeon Natrinema versiforme BOL5-4.</title>
        <authorList>
            <person name="DasSarma P."/>
            <person name="Anton B.P."/>
            <person name="DasSarma S.L."/>
            <person name="Martinez F.L."/>
            <person name="Guzman D."/>
            <person name="Roberts R.J."/>
            <person name="DasSarma S."/>
        </authorList>
    </citation>
    <scope>NUCLEOTIDE SEQUENCE [LARGE SCALE GENOMIC DNA]</scope>
    <source>
        <strain evidence="3">BOL5-4</strain>
        <plasmid evidence="3">pnve19</plasmid>
    </source>
</reference>
<organism evidence="2 3">
    <name type="scientific">Natrinema versiforme</name>
    <dbReference type="NCBI Taxonomy" id="88724"/>
    <lineage>
        <taxon>Archaea</taxon>
        <taxon>Methanobacteriati</taxon>
        <taxon>Methanobacteriota</taxon>
        <taxon>Stenosarchaea group</taxon>
        <taxon>Halobacteria</taxon>
        <taxon>Halobacteriales</taxon>
        <taxon>Natrialbaceae</taxon>
        <taxon>Natrinema</taxon>
    </lineage>
</organism>
<feature type="compositionally biased region" description="Low complexity" evidence="1">
    <location>
        <begin position="167"/>
        <end position="177"/>
    </location>
</feature>
<dbReference type="KEGG" id="nvr:FEJ81_22870"/>